<accession>A0A955L353</accession>
<keyword evidence="1" id="KW-0472">Membrane</keyword>
<proteinExistence type="predicted"/>
<gene>
    <name evidence="2" type="ORF">KC660_01375</name>
</gene>
<dbReference type="AlphaFoldDB" id="A0A955L353"/>
<keyword evidence="1" id="KW-0812">Transmembrane</keyword>
<evidence type="ECO:0000256" key="1">
    <source>
        <dbReference type="SAM" id="Phobius"/>
    </source>
</evidence>
<reference evidence="2" key="1">
    <citation type="submission" date="2020-04" db="EMBL/GenBank/DDBJ databases">
        <authorList>
            <person name="Zhang T."/>
        </authorList>
    </citation>
    <scope>NUCLEOTIDE SEQUENCE</scope>
    <source>
        <strain evidence="2">HKST-UBA10</strain>
    </source>
</reference>
<keyword evidence="1" id="KW-1133">Transmembrane helix</keyword>
<dbReference type="EMBL" id="JAGQLG010000049">
    <property type="protein sequence ID" value="MCA9382040.1"/>
    <property type="molecule type" value="Genomic_DNA"/>
</dbReference>
<evidence type="ECO:0000313" key="3">
    <source>
        <dbReference type="Proteomes" id="UP000782843"/>
    </source>
</evidence>
<evidence type="ECO:0000313" key="2">
    <source>
        <dbReference type="EMBL" id="MCA9382040.1"/>
    </source>
</evidence>
<reference evidence="2" key="2">
    <citation type="journal article" date="2021" name="Microbiome">
        <title>Successional dynamics and alternative stable states in a saline activated sludge microbial community over 9 years.</title>
        <authorList>
            <person name="Wang Y."/>
            <person name="Ye J."/>
            <person name="Ju F."/>
            <person name="Liu L."/>
            <person name="Boyd J.A."/>
            <person name="Deng Y."/>
            <person name="Parks D.H."/>
            <person name="Jiang X."/>
            <person name="Yin X."/>
            <person name="Woodcroft B.J."/>
            <person name="Tyson G.W."/>
            <person name="Hugenholtz P."/>
            <person name="Polz M.F."/>
            <person name="Zhang T."/>
        </authorList>
    </citation>
    <scope>NUCLEOTIDE SEQUENCE</scope>
    <source>
        <strain evidence="2">HKST-UBA10</strain>
    </source>
</reference>
<organism evidence="2 3">
    <name type="scientific">Candidatus Dojkabacteria bacterium</name>
    <dbReference type="NCBI Taxonomy" id="2099670"/>
    <lineage>
        <taxon>Bacteria</taxon>
        <taxon>Candidatus Dojkabacteria</taxon>
    </lineage>
</organism>
<sequence length="677" mass="70111">MKINRQRALLIVLGFITLTLGISAVFIGYRLSQSGNVDNQPGQAAGQPCGPGGSCPSGEYCDGSNTCQTKIPNGEGGCCGSNSDCSAWEVCDVSNGACQSGKSCRAAQCSGDGASCTDNWQCCSGSCSGGTCQGGNACTVNGQQCGGDNDCCSGNCDNGSCAEAPSNLACDSDPTICNVGDNEPLCWTHSGSGCWWVNGGCACGNPGGGVSPSDLSATCGNGNWSVTNNGGSAAQVSVTSCRQPSSGTWTLDQYNENTNNGTQCLVGCGSSTVTVNPGETESGGLGVPECGRWQVDVTFGGQTLCAQADCNASGCSTTTTSANCLETCSVDSDCGTGLKCGTIGNDKVCIDNDLTDGDSCFNVSCEDLTVTPTKAAVGETVNVESNWTIPESYVAVSTKLFTDSDYTSAMKNCLDTDTCSADWKVTAFPTSNKHEFTSTFEFKAYDYASNFVCNEDGDIVIGSTVVGKCTNECTASLTPSQTGGEPVYPACTSLAYTKDDASDSTFPIPGNFTGTAENGDSDNLLASYKIVVQNDSGTETLTGTTSGSPETSLTFDEPYTITSDATAVLTVIDANGEEYTDTACEISLTGEGSLPSTGLLDGTIFVATMGILLMFASYLIYKNKVGSEALATTYLGVFTKFENFRDSVRTADIPVLSRSKKKERFEKRSLNEKEKKD</sequence>
<feature type="transmembrane region" description="Helical" evidence="1">
    <location>
        <begin position="602"/>
        <end position="621"/>
    </location>
</feature>
<name>A0A955L353_9BACT</name>
<protein>
    <submittedName>
        <fullName evidence="2">Uncharacterized protein</fullName>
    </submittedName>
</protein>
<comment type="caution">
    <text evidence="2">The sequence shown here is derived from an EMBL/GenBank/DDBJ whole genome shotgun (WGS) entry which is preliminary data.</text>
</comment>
<dbReference type="Proteomes" id="UP000782843">
    <property type="component" value="Unassembled WGS sequence"/>
</dbReference>